<dbReference type="Proteomes" id="UP000039865">
    <property type="component" value="Unassembled WGS sequence"/>
</dbReference>
<gene>
    <name evidence="2" type="primary">Contig12725.g641</name>
    <name evidence="2" type="ORF">STYLEM_14845</name>
</gene>
<dbReference type="InParanoid" id="A0A078AY86"/>
<evidence type="ECO:0000256" key="1">
    <source>
        <dbReference type="SAM" id="MobiDB-lite"/>
    </source>
</evidence>
<reference evidence="2 3" key="1">
    <citation type="submission" date="2014-06" db="EMBL/GenBank/DDBJ databases">
        <authorList>
            <person name="Swart Estienne"/>
        </authorList>
    </citation>
    <scope>NUCLEOTIDE SEQUENCE [LARGE SCALE GENOMIC DNA]</scope>
    <source>
        <strain evidence="2 3">130c</strain>
    </source>
</reference>
<dbReference type="AlphaFoldDB" id="A0A078AY86"/>
<name>A0A078AY86_STYLE</name>
<sequence length="425" mass="49452">MRNHQKIVSLREKWGARPAYDNQPALKKSNYSVNLNQIMREISQDEQLDQINRDQLKINEKNGNNQDVNDQRLTIESDTIVINNTNGLLNESLNICSESEQSCLTSNRSSIQMGDSSTYNYKCQRFESALRKVDLDNFVLYNKVDEFLLLRKSQSENENTALNSFQPLEPEIRQNINLNQTEIAYKQYSNLQTEPQQRGQVNQDLRSILQKRSNGKFEISNRKRAQKFVYKQWEKDCQSKFGQKFSKLLNNQITHKRENEPVTMQSKIYNYLSSQVERKTITIAKSPKSHLKDRANIKDEQNRVSHLNRTISMKAPSSQFKAKKFNKNLFKGVFGIPPPQERPATQFIEFDLSYKKMKPQQDKENITPYTQRDGRISVKKIVALHSPKSMIKMREENLVIIGKSQLKNEGDSNDNNQSLPTNHLV</sequence>
<feature type="region of interest" description="Disordered" evidence="1">
    <location>
        <begin position="406"/>
        <end position="425"/>
    </location>
</feature>
<evidence type="ECO:0000313" key="3">
    <source>
        <dbReference type="Proteomes" id="UP000039865"/>
    </source>
</evidence>
<proteinExistence type="predicted"/>
<protein>
    <submittedName>
        <fullName evidence="2">Uncharacterized protein</fullName>
    </submittedName>
</protein>
<dbReference type="EMBL" id="CCKQ01014028">
    <property type="protein sequence ID" value="CDW85758.1"/>
    <property type="molecule type" value="Genomic_DNA"/>
</dbReference>
<keyword evidence="3" id="KW-1185">Reference proteome</keyword>
<accession>A0A078AY86</accession>
<evidence type="ECO:0000313" key="2">
    <source>
        <dbReference type="EMBL" id="CDW85758.1"/>
    </source>
</evidence>
<feature type="compositionally biased region" description="Polar residues" evidence="1">
    <location>
        <begin position="413"/>
        <end position="425"/>
    </location>
</feature>
<organism evidence="2 3">
    <name type="scientific">Stylonychia lemnae</name>
    <name type="common">Ciliate</name>
    <dbReference type="NCBI Taxonomy" id="5949"/>
    <lineage>
        <taxon>Eukaryota</taxon>
        <taxon>Sar</taxon>
        <taxon>Alveolata</taxon>
        <taxon>Ciliophora</taxon>
        <taxon>Intramacronucleata</taxon>
        <taxon>Spirotrichea</taxon>
        <taxon>Stichotrichia</taxon>
        <taxon>Sporadotrichida</taxon>
        <taxon>Oxytrichidae</taxon>
        <taxon>Stylonychinae</taxon>
        <taxon>Stylonychia</taxon>
    </lineage>
</organism>